<reference evidence="1 2" key="1">
    <citation type="journal article" date="2019" name="Nat. Ecol. Evol.">
        <title>Megaphylogeny resolves global patterns of mushroom evolution.</title>
        <authorList>
            <person name="Varga T."/>
            <person name="Krizsan K."/>
            <person name="Foldi C."/>
            <person name="Dima B."/>
            <person name="Sanchez-Garcia M."/>
            <person name="Sanchez-Ramirez S."/>
            <person name="Szollosi G.J."/>
            <person name="Szarkandi J.G."/>
            <person name="Papp V."/>
            <person name="Albert L."/>
            <person name="Andreopoulos W."/>
            <person name="Angelini C."/>
            <person name="Antonin V."/>
            <person name="Barry K.W."/>
            <person name="Bougher N.L."/>
            <person name="Buchanan P."/>
            <person name="Buyck B."/>
            <person name="Bense V."/>
            <person name="Catcheside P."/>
            <person name="Chovatia M."/>
            <person name="Cooper J."/>
            <person name="Damon W."/>
            <person name="Desjardin D."/>
            <person name="Finy P."/>
            <person name="Geml J."/>
            <person name="Haridas S."/>
            <person name="Hughes K."/>
            <person name="Justo A."/>
            <person name="Karasinski D."/>
            <person name="Kautmanova I."/>
            <person name="Kiss B."/>
            <person name="Kocsube S."/>
            <person name="Kotiranta H."/>
            <person name="LaButti K.M."/>
            <person name="Lechner B.E."/>
            <person name="Liimatainen K."/>
            <person name="Lipzen A."/>
            <person name="Lukacs Z."/>
            <person name="Mihaltcheva S."/>
            <person name="Morgado L.N."/>
            <person name="Niskanen T."/>
            <person name="Noordeloos M.E."/>
            <person name="Ohm R.A."/>
            <person name="Ortiz-Santana B."/>
            <person name="Ovrebo C."/>
            <person name="Racz N."/>
            <person name="Riley R."/>
            <person name="Savchenko A."/>
            <person name="Shiryaev A."/>
            <person name="Soop K."/>
            <person name="Spirin V."/>
            <person name="Szebenyi C."/>
            <person name="Tomsovsky M."/>
            <person name="Tulloss R.E."/>
            <person name="Uehling J."/>
            <person name="Grigoriev I.V."/>
            <person name="Vagvolgyi C."/>
            <person name="Papp T."/>
            <person name="Martin F.M."/>
            <person name="Miettinen O."/>
            <person name="Hibbett D.S."/>
            <person name="Nagy L.G."/>
        </authorList>
    </citation>
    <scope>NUCLEOTIDE SEQUENCE [LARGE SCALE GENOMIC DNA]</scope>
    <source>
        <strain evidence="1 2">NL-1719</strain>
    </source>
</reference>
<name>A0ACD3AQG3_9AGAR</name>
<dbReference type="EMBL" id="ML208384">
    <property type="protein sequence ID" value="TFK67147.1"/>
    <property type="molecule type" value="Genomic_DNA"/>
</dbReference>
<accession>A0ACD3AQG3</accession>
<gene>
    <name evidence="1" type="ORF">BDN72DRAFT_799381</name>
</gene>
<evidence type="ECO:0000313" key="1">
    <source>
        <dbReference type="EMBL" id="TFK67147.1"/>
    </source>
</evidence>
<evidence type="ECO:0000313" key="2">
    <source>
        <dbReference type="Proteomes" id="UP000308600"/>
    </source>
</evidence>
<sequence>MLRQLSVLALLISLLFGLLTKTRSQGANLLDLRSERVLLLTAHPDDECMFFAPTLLALAQDYHVRQAEELTSSVIEDDINKGPPVFSLCMSVGNADGLGFTRRDELQQSLNVLGVSKEKSWVVDHPQLQDNFTAIWDSHIIADTIRPFITDNAITIVLTFDGGGVSGHPNHISLPNGVKHLIETTPALSDLRLYTLVTVPLWSKYTGILGPALSALRMPQSVASILQLIGFQSRFMLKNFGDPDGTPEPPKMIFISHISNYVRALRAMQQHSSQLVWFRWLYVTYSRYMWVNEWARIA</sequence>
<protein>
    <submittedName>
        <fullName evidence="1">LmbE-like protein</fullName>
    </submittedName>
</protein>
<dbReference type="Proteomes" id="UP000308600">
    <property type="component" value="Unassembled WGS sequence"/>
</dbReference>
<proteinExistence type="predicted"/>
<organism evidence="1 2">
    <name type="scientific">Pluteus cervinus</name>
    <dbReference type="NCBI Taxonomy" id="181527"/>
    <lineage>
        <taxon>Eukaryota</taxon>
        <taxon>Fungi</taxon>
        <taxon>Dikarya</taxon>
        <taxon>Basidiomycota</taxon>
        <taxon>Agaricomycotina</taxon>
        <taxon>Agaricomycetes</taxon>
        <taxon>Agaricomycetidae</taxon>
        <taxon>Agaricales</taxon>
        <taxon>Pluteineae</taxon>
        <taxon>Pluteaceae</taxon>
        <taxon>Pluteus</taxon>
    </lineage>
</organism>
<keyword evidence="2" id="KW-1185">Reference proteome</keyword>